<accession>A0A5C4U4C0</accession>
<evidence type="ECO:0000313" key="4">
    <source>
        <dbReference type="Proteomes" id="UP000312032"/>
    </source>
</evidence>
<sequence>MLKRALGIALAFTGVVVGAGFASGQEALQFFVAFGTWGLVGAVFASLLMVVVAVALLQLGSYYQAKEHMSVLSRISNKVVAWILDISTIVTLFSIGFVMFAGGGSNLQQQFGLPLWVGAVIMLVLVLITGMMDVEKVTAVIGAVTPFVIIFVVFVTVYTLVTSDWNLAALDEASRSVETTLPNWWISALNYTGLNVMTAVSMAIVIGGSFMDTKAAGYGGLLGGIFYLVMLMLLVSALFLQVETVNGTDMPVLTLINEIHPWMGVVMTFVVYGMIFNTAIGMFYALGKRLTRTRRHLFRPVFIVTCLIGFALSFAGFKTLVSYVYPALGYLGILMIIVLSTAWIRGGAKLRSEGRRRARALALTERKMDPRMRFSKRNERELAKLTAASNLEDKDFTESLTDEIHDKLEADDELPDYDRTEESAGVTYVTHSEPAAREEKKNS</sequence>
<dbReference type="PANTHER" id="PTHR37814:SF1">
    <property type="entry name" value="MEMBRANE PROTEIN"/>
    <property type="match status" value="1"/>
</dbReference>
<evidence type="ECO:0000256" key="2">
    <source>
        <dbReference type="SAM" id="Phobius"/>
    </source>
</evidence>
<feature type="transmembrane region" description="Helical" evidence="2">
    <location>
        <begin position="34"/>
        <end position="59"/>
    </location>
</feature>
<keyword evidence="2" id="KW-1133">Transmembrane helix</keyword>
<feature type="transmembrane region" description="Helical" evidence="2">
    <location>
        <begin position="323"/>
        <end position="346"/>
    </location>
</feature>
<keyword evidence="2" id="KW-0472">Membrane</keyword>
<evidence type="ECO:0000256" key="1">
    <source>
        <dbReference type="SAM" id="MobiDB-lite"/>
    </source>
</evidence>
<dbReference type="Proteomes" id="UP000312032">
    <property type="component" value="Unassembled WGS sequence"/>
</dbReference>
<organism evidence="3 4">
    <name type="scientific">Corynebacterium tapiri</name>
    <dbReference type="NCBI Taxonomy" id="1448266"/>
    <lineage>
        <taxon>Bacteria</taxon>
        <taxon>Bacillati</taxon>
        <taxon>Actinomycetota</taxon>
        <taxon>Actinomycetes</taxon>
        <taxon>Mycobacteriales</taxon>
        <taxon>Corynebacteriaceae</taxon>
        <taxon>Corynebacterium</taxon>
    </lineage>
</organism>
<feature type="region of interest" description="Disordered" evidence="1">
    <location>
        <begin position="407"/>
        <end position="443"/>
    </location>
</feature>
<feature type="compositionally biased region" description="Basic and acidic residues" evidence="1">
    <location>
        <begin position="434"/>
        <end position="443"/>
    </location>
</feature>
<feature type="transmembrane region" description="Helical" evidence="2">
    <location>
        <begin position="262"/>
        <end position="285"/>
    </location>
</feature>
<dbReference type="InterPro" id="IPR038728">
    <property type="entry name" value="YkvI-like"/>
</dbReference>
<feature type="transmembrane region" description="Helical" evidence="2">
    <location>
        <begin position="218"/>
        <end position="242"/>
    </location>
</feature>
<feature type="transmembrane region" description="Helical" evidence="2">
    <location>
        <begin position="297"/>
        <end position="317"/>
    </location>
</feature>
<dbReference type="AlphaFoldDB" id="A0A5C4U4C0"/>
<dbReference type="RefSeq" id="WP_139465756.1">
    <property type="nucleotide sequence ID" value="NZ_VDHJ01000008.1"/>
</dbReference>
<protein>
    <recommendedName>
        <fullName evidence="5">Membrane protein YkvI</fullName>
    </recommendedName>
</protein>
<name>A0A5C4U4C0_9CORY</name>
<feature type="transmembrane region" description="Helical" evidence="2">
    <location>
        <begin position="113"/>
        <end position="132"/>
    </location>
</feature>
<evidence type="ECO:0008006" key="5">
    <source>
        <dbReference type="Google" id="ProtNLM"/>
    </source>
</evidence>
<gene>
    <name evidence="3" type="ORF">FHE74_06825</name>
</gene>
<dbReference type="PANTHER" id="PTHR37814">
    <property type="entry name" value="CONSERVED MEMBRANE PROTEIN"/>
    <property type="match status" value="1"/>
</dbReference>
<comment type="caution">
    <text evidence="3">The sequence shown here is derived from an EMBL/GenBank/DDBJ whole genome shotgun (WGS) entry which is preliminary data.</text>
</comment>
<dbReference type="OrthoDB" id="4424890at2"/>
<feature type="transmembrane region" description="Helical" evidence="2">
    <location>
        <begin position="139"/>
        <end position="161"/>
    </location>
</feature>
<keyword evidence="2" id="KW-0812">Transmembrane</keyword>
<reference evidence="3 4" key="1">
    <citation type="submission" date="2019-06" db="EMBL/GenBank/DDBJ databases">
        <authorList>
            <person name="Li J."/>
        </authorList>
    </citation>
    <scope>NUCLEOTIDE SEQUENCE [LARGE SCALE GENOMIC DNA]</scope>
    <source>
        <strain evidence="3 4">LMG 28165</strain>
    </source>
</reference>
<feature type="transmembrane region" description="Helical" evidence="2">
    <location>
        <begin position="79"/>
        <end position="101"/>
    </location>
</feature>
<evidence type="ECO:0000313" key="3">
    <source>
        <dbReference type="EMBL" id="TNL97375.1"/>
    </source>
</evidence>
<proteinExistence type="predicted"/>
<dbReference type="EMBL" id="VDHJ01000008">
    <property type="protein sequence ID" value="TNL97375.1"/>
    <property type="molecule type" value="Genomic_DNA"/>
</dbReference>
<feature type="transmembrane region" description="Helical" evidence="2">
    <location>
        <begin position="184"/>
        <end position="206"/>
    </location>
</feature>
<keyword evidence="4" id="KW-1185">Reference proteome</keyword>